<keyword evidence="2" id="KW-1185">Reference proteome</keyword>
<gene>
    <name evidence="1" type="ORF">Dacsa_2697</name>
</gene>
<dbReference type="KEGG" id="dsl:Dacsa_2697"/>
<organism evidence="1 2">
    <name type="scientific">Dactylococcopsis salina (strain PCC 8305)</name>
    <name type="common">Myxobactron salinum</name>
    <dbReference type="NCBI Taxonomy" id="13035"/>
    <lineage>
        <taxon>Bacteria</taxon>
        <taxon>Bacillati</taxon>
        <taxon>Cyanobacteriota</taxon>
        <taxon>Cyanophyceae</taxon>
        <taxon>Nodosilineales</taxon>
        <taxon>Cymatolegaceae</taxon>
        <taxon>Dactylococcopsis</taxon>
    </lineage>
</organism>
<dbReference type="Proteomes" id="UP000010482">
    <property type="component" value="Chromosome"/>
</dbReference>
<dbReference type="STRING" id="13035.Dacsa_2697"/>
<name>K9YWJ3_DACS8</name>
<evidence type="ECO:0000313" key="2">
    <source>
        <dbReference type="Proteomes" id="UP000010482"/>
    </source>
</evidence>
<dbReference type="RefSeq" id="WP_015230263.1">
    <property type="nucleotide sequence ID" value="NC_019780.1"/>
</dbReference>
<accession>K9YWJ3</accession>
<reference evidence="1" key="1">
    <citation type="submission" date="2012-04" db="EMBL/GenBank/DDBJ databases">
        <title>Finished genome of Dactylococcopsis salina PCC 8305.</title>
        <authorList>
            <consortium name="US DOE Joint Genome Institute"/>
            <person name="Gugger M."/>
            <person name="Coursin T."/>
            <person name="Rippka R."/>
            <person name="Tandeau De Marsac N."/>
            <person name="Huntemann M."/>
            <person name="Wei C.-L."/>
            <person name="Han J."/>
            <person name="Detter J.C."/>
            <person name="Han C."/>
            <person name="Tapia R."/>
            <person name="Daligault H."/>
            <person name="Chen A."/>
            <person name="Krypides N."/>
            <person name="Mavromatis K."/>
            <person name="Markowitz V."/>
            <person name="Szeto E."/>
            <person name="Ivanova N."/>
            <person name="Ovchinnikova G."/>
            <person name="Pagani I."/>
            <person name="Pati A."/>
            <person name="Goodwin L."/>
            <person name="Peters L."/>
            <person name="Pitluck S."/>
            <person name="Woyke T."/>
            <person name="Kerfeld C."/>
        </authorList>
    </citation>
    <scope>NUCLEOTIDE SEQUENCE [LARGE SCALE GENOMIC DNA]</scope>
    <source>
        <strain evidence="1">PCC 8305</strain>
    </source>
</reference>
<dbReference type="EMBL" id="CP003944">
    <property type="protein sequence ID" value="AFZ51274.1"/>
    <property type="molecule type" value="Genomic_DNA"/>
</dbReference>
<proteinExistence type="predicted"/>
<evidence type="ECO:0008006" key="3">
    <source>
        <dbReference type="Google" id="ProtNLM"/>
    </source>
</evidence>
<sequence>MTFKPTNVVKLLFSRFILSGVLFGVLGLTSCQSDQILRKEKETITPIADLNLLSAEVKSVYVQGNVGDRAPLLDRVAYQLQDETGQVWVITGNAPPESGQTVTIQAKIRTKSIELQQQQISEEVYLQELKQLP</sequence>
<dbReference type="PROSITE" id="PS51257">
    <property type="entry name" value="PROKAR_LIPOPROTEIN"/>
    <property type="match status" value="1"/>
</dbReference>
<evidence type="ECO:0000313" key="1">
    <source>
        <dbReference type="EMBL" id="AFZ51274.1"/>
    </source>
</evidence>
<dbReference type="HOGENOM" id="CLU_103725_2_0_3"/>
<dbReference type="AlphaFoldDB" id="K9YWJ3"/>
<protein>
    <recommendedName>
        <fullName evidence="3">OB-fold nucleic acid binding protein</fullName>
    </recommendedName>
</protein>